<dbReference type="Gramene" id="TKW30073">
    <property type="protein sequence ID" value="TKW30073"/>
    <property type="gene ID" value="SEVIR_2G010132v2"/>
</dbReference>
<evidence type="ECO:0000313" key="3">
    <source>
        <dbReference type="Proteomes" id="UP000298652"/>
    </source>
</evidence>
<reference evidence="2" key="1">
    <citation type="submission" date="2019-03" db="EMBL/GenBank/DDBJ databases">
        <title>WGS assembly of Setaria viridis.</title>
        <authorList>
            <person name="Huang P."/>
            <person name="Jenkins J."/>
            <person name="Grimwood J."/>
            <person name="Barry K."/>
            <person name="Healey A."/>
            <person name="Mamidi S."/>
            <person name="Sreedasyam A."/>
            <person name="Shu S."/>
            <person name="Feldman M."/>
            <person name="Wu J."/>
            <person name="Yu Y."/>
            <person name="Chen C."/>
            <person name="Johnson J."/>
            <person name="Rokhsar D."/>
            <person name="Baxter I."/>
            <person name="Schmutz J."/>
            <person name="Brutnell T."/>
            <person name="Kellogg E."/>
        </authorList>
    </citation>
    <scope>NUCLEOTIDE SEQUENCE [LARGE SCALE GENOMIC DNA]</scope>
</reference>
<proteinExistence type="predicted"/>
<dbReference type="Proteomes" id="UP000298652">
    <property type="component" value="Chromosome 2"/>
</dbReference>
<evidence type="ECO:0000256" key="1">
    <source>
        <dbReference type="SAM" id="MobiDB-lite"/>
    </source>
</evidence>
<dbReference type="EMBL" id="CM016553">
    <property type="protein sequence ID" value="TKW30073.1"/>
    <property type="molecule type" value="Genomic_DNA"/>
</dbReference>
<dbReference type="AlphaFoldDB" id="A0A4U6VNW8"/>
<evidence type="ECO:0000313" key="2">
    <source>
        <dbReference type="EMBL" id="TKW30073.1"/>
    </source>
</evidence>
<organism evidence="2 3">
    <name type="scientific">Setaria viridis</name>
    <name type="common">Green bristlegrass</name>
    <name type="synonym">Setaria italica subsp. viridis</name>
    <dbReference type="NCBI Taxonomy" id="4556"/>
    <lineage>
        <taxon>Eukaryota</taxon>
        <taxon>Viridiplantae</taxon>
        <taxon>Streptophyta</taxon>
        <taxon>Embryophyta</taxon>
        <taxon>Tracheophyta</taxon>
        <taxon>Spermatophyta</taxon>
        <taxon>Magnoliopsida</taxon>
        <taxon>Liliopsida</taxon>
        <taxon>Poales</taxon>
        <taxon>Poaceae</taxon>
        <taxon>PACMAD clade</taxon>
        <taxon>Panicoideae</taxon>
        <taxon>Panicodae</taxon>
        <taxon>Paniceae</taxon>
        <taxon>Cenchrinae</taxon>
        <taxon>Setaria</taxon>
    </lineage>
</organism>
<name>A0A4U6VNW8_SETVI</name>
<feature type="region of interest" description="Disordered" evidence="1">
    <location>
        <begin position="62"/>
        <end position="86"/>
    </location>
</feature>
<protein>
    <submittedName>
        <fullName evidence="2">Uncharacterized protein</fullName>
    </submittedName>
</protein>
<keyword evidence="3" id="KW-1185">Reference proteome</keyword>
<feature type="compositionally biased region" description="Gly residues" evidence="1">
    <location>
        <begin position="73"/>
        <end position="83"/>
    </location>
</feature>
<accession>A0A4U6VNW8</accession>
<sequence length="197" mass="21596">MYCLPAEDETETGRSCHFPQNALRMAIFSAAVPSRVHVSTLDGDFLRLGFQSRERNFKNHKYRLGKSKEGSREGSGGRAGIAGGRSSQTYCAQRQLGFSTSRRGAESDDFGGARFLLLGFDLVPSPAKASISWLPTAGGRFPMSINLHLDASGIHPHHEKSSPFQALIFLVKFTPPSFTEMGYGSWKESKCSSDVKM</sequence>
<gene>
    <name evidence="2" type="ORF">SEVIR_2G010132v2</name>
</gene>